<evidence type="ECO:0000256" key="1">
    <source>
        <dbReference type="SAM" id="MobiDB-lite"/>
    </source>
</evidence>
<dbReference type="STRING" id="1544798.LH29_02210"/>
<evidence type="ECO:0000256" key="2">
    <source>
        <dbReference type="SAM" id="SignalP"/>
    </source>
</evidence>
<keyword evidence="2" id="KW-0732">Signal</keyword>
<evidence type="ECO:0000313" key="3">
    <source>
        <dbReference type="EMBL" id="KJF44340.1"/>
    </source>
</evidence>
<comment type="caution">
    <text evidence="3">The sequence shown here is derived from an EMBL/GenBank/DDBJ whole genome shotgun (WGS) entry which is preliminary data.</text>
</comment>
<dbReference type="EMBL" id="JRHC01000001">
    <property type="protein sequence ID" value="KJF44340.1"/>
    <property type="molecule type" value="Genomic_DNA"/>
</dbReference>
<dbReference type="RefSeq" id="WP_045025895.1">
    <property type="nucleotide sequence ID" value="NZ_JRHC01000001.1"/>
</dbReference>
<dbReference type="OrthoDB" id="1118785at2"/>
<reference evidence="3 4" key="1">
    <citation type="submission" date="2014-09" db="EMBL/GenBank/DDBJ databases">
        <title>Draft Genome Sequence of Draconibacterium sp. JN14CK-3.</title>
        <authorList>
            <person name="Dong C."/>
            <person name="Lai Q."/>
            <person name="Shao Z."/>
        </authorList>
    </citation>
    <scope>NUCLEOTIDE SEQUENCE [LARGE SCALE GENOMIC DNA]</scope>
    <source>
        <strain evidence="3 4">JN14CK-3</strain>
    </source>
</reference>
<evidence type="ECO:0000313" key="4">
    <source>
        <dbReference type="Proteomes" id="UP000032544"/>
    </source>
</evidence>
<feature type="region of interest" description="Disordered" evidence="1">
    <location>
        <begin position="245"/>
        <end position="271"/>
    </location>
</feature>
<proteinExistence type="predicted"/>
<gene>
    <name evidence="3" type="ORF">LH29_02210</name>
</gene>
<feature type="chain" id="PRO_5002330905" description="Fibronectin type-III domain-containing protein" evidence="2">
    <location>
        <begin position="23"/>
        <end position="271"/>
    </location>
</feature>
<evidence type="ECO:0008006" key="5">
    <source>
        <dbReference type="Google" id="ProtNLM"/>
    </source>
</evidence>
<accession>A0A0D8JBI9</accession>
<protein>
    <recommendedName>
        <fullName evidence="5">Fibronectin type-III domain-containing protein</fullName>
    </recommendedName>
</protein>
<feature type="compositionally biased region" description="Polar residues" evidence="1">
    <location>
        <begin position="246"/>
        <end position="271"/>
    </location>
</feature>
<dbReference type="AlphaFoldDB" id="A0A0D8JBI9"/>
<feature type="signal peptide" evidence="2">
    <location>
        <begin position="1"/>
        <end position="22"/>
    </location>
</feature>
<name>A0A0D8JBI9_9BACT</name>
<keyword evidence="4" id="KW-1185">Reference proteome</keyword>
<dbReference type="Proteomes" id="UP000032544">
    <property type="component" value="Unassembled WGS sequence"/>
</dbReference>
<sequence length="271" mass="28075">MKKIVFLLTAVVVTAFSSSVLAQSTGVEPAPGATHNYNITPGDGGNTILWTVTKGNLTTSAGTEVVIATPSAASTNITWTTSIDTTVMYYVHVLETDDEGCSNEKVLPVNPEPSDFYLEIAAANATQCYDGAVVVSLADPTTINYDHGTATINFTITPNNLSASYTGYTFDLALAVPTGFDYTTTPPTFSANASWDGTTVAVTDNSLVTVSFAVDNTNTYDNSSAVDAQDFTATASVSGGKAINGVSDNGDGTYSDATSVARPNTSGIGYN</sequence>
<organism evidence="3 4">
    <name type="scientific">Draconibacterium sediminis</name>
    <dbReference type="NCBI Taxonomy" id="1544798"/>
    <lineage>
        <taxon>Bacteria</taxon>
        <taxon>Pseudomonadati</taxon>
        <taxon>Bacteroidota</taxon>
        <taxon>Bacteroidia</taxon>
        <taxon>Marinilabiliales</taxon>
        <taxon>Prolixibacteraceae</taxon>
        <taxon>Draconibacterium</taxon>
    </lineage>
</organism>